<keyword evidence="10" id="KW-1185">Reference proteome</keyword>
<evidence type="ECO:0000256" key="1">
    <source>
        <dbReference type="ARBA" id="ARBA00004162"/>
    </source>
</evidence>
<dbReference type="AlphaFoldDB" id="A0A5S9F314"/>
<accession>A0A5S9F314</accession>
<keyword evidence="3" id="KW-1003">Cell membrane</keyword>
<feature type="transmembrane region" description="Helical" evidence="8">
    <location>
        <begin position="20"/>
        <end position="42"/>
    </location>
</feature>
<reference evidence="9 10" key="1">
    <citation type="submission" date="2019-08" db="EMBL/GenBank/DDBJ databases">
        <title>Complete genome sequence of Candidatus Uab amorphum.</title>
        <authorList>
            <person name="Shiratori T."/>
            <person name="Suzuki S."/>
            <person name="Kakizawa Y."/>
            <person name="Ishida K."/>
        </authorList>
    </citation>
    <scope>NUCLEOTIDE SEQUENCE [LARGE SCALE GENOMIC DNA]</scope>
    <source>
        <strain evidence="9 10">SRT547</strain>
    </source>
</reference>
<keyword evidence="5 8" id="KW-1133">Transmembrane helix</keyword>
<comment type="similarity">
    <text evidence="2 7">Belongs to the ExbD/TolR family.</text>
</comment>
<proteinExistence type="inferred from homology"/>
<dbReference type="OrthoDB" id="292474at2"/>
<evidence type="ECO:0000256" key="3">
    <source>
        <dbReference type="ARBA" id="ARBA00022475"/>
    </source>
</evidence>
<dbReference type="GO" id="GO:0005886">
    <property type="term" value="C:plasma membrane"/>
    <property type="evidence" value="ECO:0007669"/>
    <property type="project" value="UniProtKB-SubCell"/>
</dbReference>
<organism evidence="9 10">
    <name type="scientific">Uabimicrobium amorphum</name>
    <dbReference type="NCBI Taxonomy" id="2596890"/>
    <lineage>
        <taxon>Bacteria</taxon>
        <taxon>Pseudomonadati</taxon>
        <taxon>Planctomycetota</taxon>
        <taxon>Candidatus Uabimicrobiia</taxon>
        <taxon>Candidatus Uabimicrobiales</taxon>
        <taxon>Candidatus Uabimicrobiaceae</taxon>
        <taxon>Candidatus Uabimicrobium</taxon>
    </lineage>
</organism>
<dbReference type="RefSeq" id="WP_151967865.1">
    <property type="nucleotide sequence ID" value="NZ_AP019860.1"/>
</dbReference>
<dbReference type="PANTHER" id="PTHR30558:SF3">
    <property type="entry name" value="BIOPOLYMER TRANSPORT PROTEIN EXBD-RELATED"/>
    <property type="match status" value="1"/>
</dbReference>
<dbReference type="GO" id="GO:0022857">
    <property type="term" value="F:transmembrane transporter activity"/>
    <property type="evidence" value="ECO:0007669"/>
    <property type="project" value="InterPro"/>
</dbReference>
<dbReference type="GO" id="GO:0015031">
    <property type="term" value="P:protein transport"/>
    <property type="evidence" value="ECO:0007669"/>
    <property type="project" value="UniProtKB-KW"/>
</dbReference>
<keyword evidence="4 7" id="KW-0812">Transmembrane</keyword>
<evidence type="ECO:0000313" key="10">
    <source>
        <dbReference type="Proteomes" id="UP000326354"/>
    </source>
</evidence>
<comment type="subcellular location">
    <subcellularLocation>
        <location evidence="1">Cell membrane</location>
        <topology evidence="1">Single-pass membrane protein</topology>
    </subcellularLocation>
    <subcellularLocation>
        <location evidence="7">Cell membrane</location>
        <topology evidence="7">Single-pass type II membrane protein</topology>
    </subcellularLocation>
</comment>
<evidence type="ECO:0000256" key="5">
    <source>
        <dbReference type="ARBA" id="ARBA00022989"/>
    </source>
</evidence>
<sequence length="165" mass="18583">MAVSRSLENLANEQADMDMTPMIDVTFLLLIFFMCTLHFKVLEGILQAHLPKDQGMQNTSAERDPEEPITVKILQSSRNVTVVWVGSEQFEGPRKYSRLFNKIRSIVQASPNSNPPVVIDPDIDVPFQDIVSTLNACRKVDESRPGKKPLQVKFAAKALEELENE</sequence>
<evidence type="ECO:0000256" key="2">
    <source>
        <dbReference type="ARBA" id="ARBA00005811"/>
    </source>
</evidence>
<evidence type="ECO:0000256" key="4">
    <source>
        <dbReference type="ARBA" id="ARBA00022692"/>
    </source>
</evidence>
<dbReference type="Proteomes" id="UP000326354">
    <property type="component" value="Chromosome"/>
</dbReference>
<dbReference type="KEGG" id="uam:UABAM_02026"/>
<evidence type="ECO:0000256" key="8">
    <source>
        <dbReference type="SAM" id="Phobius"/>
    </source>
</evidence>
<gene>
    <name evidence="9" type="ORF">UABAM_02026</name>
</gene>
<evidence type="ECO:0000256" key="7">
    <source>
        <dbReference type="RuleBase" id="RU003879"/>
    </source>
</evidence>
<dbReference type="EMBL" id="AP019860">
    <property type="protein sequence ID" value="BBM83673.1"/>
    <property type="molecule type" value="Genomic_DNA"/>
</dbReference>
<keyword evidence="6 8" id="KW-0472">Membrane</keyword>
<keyword evidence="7" id="KW-0813">Transport</keyword>
<dbReference type="Pfam" id="PF02472">
    <property type="entry name" value="ExbD"/>
    <property type="match status" value="1"/>
</dbReference>
<dbReference type="InterPro" id="IPR003400">
    <property type="entry name" value="ExbD"/>
</dbReference>
<keyword evidence="7" id="KW-0653">Protein transport</keyword>
<evidence type="ECO:0000256" key="6">
    <source>
        <dbReference type="ARBA" id="ARBA00023136"/>
    </source>
</evidence>
<name>A0A5S9F314_UABAM</name>
<evidence type="ECO:0000313" key="9">
    <source>
        <dbReference type="EMBL" id="BBM83673.1"/>
    </source>
</evidence>
<dbReference type="PANTHER" id="PTHR30558">
    <property type="entry name" value="EXBD MEMBRANE COMPONENT OF PMF-DRIVEN MACROMOLECULE IMPORT SYSTEM"/>
    <property type="match status" value="1"/>
</dbReference>
<protein>
    <submittedName>
        <fullName evidence="9">Biopolymer transporter ExbD</fullName>
    </submittedName>
</protein>